<dbReference type="SUPFAM" id="SSF89000">
    <property type="entry name" value="post-HMGL domain-like"/>
    <property type="match status" value="1"/>
</dbReference>
<dbReference type="OrthoDB" id="196847at2759"/>
<dbReference type="Gene3D" id="1.10.472.90">
    <property type="entry name" value="Conserved carboxylase domain"/>
    <property type="match status" value="1"/>
</dbReference>
<gene>
    <name evidence="2" type="ORF">chiPu_0025947</name>
</gene>
<comment type="caution">
    <text evidence="2">The sequence shown here is derived from an EMBL/GenBank/DDBJ whole genome shotgun (WGS) entry which is preliminary data.</text>
</comment>
<dbReference type="InterPro" id="IPR003379">
    <property type="entry name" value="Carboxylase_cons_dom"/>
</dbReference>
<name>A0A401TG39_CHIPU</name>
<proteinExistence type="predicted"/>
<protein>
    <recommendedName>
        <fullName evidence="1">Carboxylase conserved domain-containing protein</fullName>
    </recommendedName>
</protein>
<evidence type="ECO:0000259" key="1">
    <source>
        <dbReference type="Pfam" id="PF02436"/>
    </source>
</evidence>
<organism evidence="2 3">
    <name type="scientific">Chiloscyllium punctatum</name>
    <name type="common">Brownbanded bambooshark</name>
    <name type="synonym">Hemiscyllium punctatum</name>
    <dbReference type="NCBI Taxonomy" id="137246"/>
    <lineage>
        <taxon>Eukaryota</taxon>
        <taxon>Metazoa</taxon>
        <taxon>Chordata</taxon>
        <taxon>Craniata</taxon>
        <taxon>Vertebrata</taxon>
        <taxon>Chondrichthyes</taxon>
        <taxon>Elasmobranchii</taxon>
        <taxon>Galeomorphii</taxon>
        <taxon>Galeoidea</taxon>
        <taxon>Orectolobiformes</taxon>
        <taxon>Hemiscylliidae</taxon>
        <taxon>Chiloscyllium</taxon>
    </lineage>
</organism>
<feature type="domain" description="Carboxylase conserved" evidence="1">
    <location>
        <begin position="1"/>
        <end position="46"/>
    </location>
</feature>
<evidence type="ECO:0000313" key="2">
    <source>
        <dbReference type="EMBL" id="GCC41595.1"/>
    </source>
</evidence>
<sequence length="46" mass="5094">MVQNNLTAGDVEQDAEELSFPQSLVEFLQGYIGIPHGGFPEPFRSK</sequence>
<dbReference type="AlphaFoldDB" id="A0A401TG39"/>
<dbReference type="PANTHER" id="PTHR43778">
    <property type="entry name" value="PYRUVATE CARBOXYLASE"/>
    <property type="match status" value="1"/>
</dbReference>
<dbReference type="STRING" id="137246.A0A401TG39"/>
<feature type="non-terminal residue" evidence="2">
    <location>
        <position position="46"/>
    </location>
</feature>
<accession>A0A401TG39</accession>
<dbReference type="Pfam" id="PF02436">
    <property type="entry name" value="PYC_OADA"/>
    <property type="match status" value="1"/>
</dbReference>
<dbReference type="PANTHER" id="PTHR43778:SF2">
    <property type="entry name" value="PYRUVATE CARBOXYLASE, MITOCHONDRIAL"/>
    <property type="match status" value="1"/>
</dbReference>
<keyword evidence="3" id="KW-1185">Reference proteome</keyword>
<dbReference type="InterPro" id="IPR055268">
    <property type="entry name" value="PCB-like"/>
</dbReference>
<dbReference type="GO" id="GO:0006094">
    <property type="term" value="P:gluconeogenesis"/>
    <property type="evidence" value="ECO:0007669"/>
    <property type="project" value="TreeGrafter"/>
</dbReference>
<dbReference type="Proteomes" id="UP000287033">
    <property type="component" value="Unassembled WGS sequence"/>
</dbReference>
<dbReference type="GO" id="GO:0005737">
    <property type="term" value="C:cytoplasm"/>
    <property type="evidence" value="ECO:0007669"/>
    <property type="project" value="TreeGrafter"/>
</dbReference>
<dbReference type="GO" id="GO:0004736">
    <property type="term" value="F:pyruvate carboxylase activity"/>
    <property type="evidence" value="ECO:0007669"/>
    <property type="project" value="TreeGrafter"/>
</dbReference>
<reference evidence="2 3" key="1">
    <citation type="journal article" date="2018" name="Nat. Ecol. Evol.">
        <title>Shark genomes provide insights into elasmobranch evolution and the origin of vertebrates.</title>
        <authorList>
            <person name="Hara Y"/>
            <person name="Yamaguchi K"/>
            <person name="Onimaru K"/>
            <person name="Kadota M"/>
            <person name="Koyanagi M"/>
            <person name="Keeley SD"/>
            <person name="Tatsumi K"/>
            <person name="Tanaka K"/>
            <person name="Motone F"/>
            <person name="Kageyama Y"/>
            <person name="Nozu R"/>
            <person name="Adachi N"/>
            <person name="Nishimura O"/>
            <person name="Nakagawa R"/>
            <person name="Tanegashima C"/>
            <person name="Kiyatake I"/>
            <person name="Matsumoto R"/>
            <person name="Murakumo K"/>
            <person name="Nishida K"/>
            <person name="Terakita A"/>
            <person name="Kuratani S"/>
            <person name="Sato K"/>
            <person name="Hyodo S Kuraku.S."/>
        </authorList>
    </citation>
    <scope>NUCLEOTIDE SEQUENCE [LARGE SCALE GENOMIC DNA]</scope>
</reference>
<evidence type="ECO:0000313" key="3">
    <source>
        <dbReference type="Proteomes" id="UP000287033"/>
    </source>
</evidence>
<dbReference type="EMBL" id="BEZZ01069194">
    <property type="protein sequence ID" value="GCC41595.1"/>
    <property type="molecule type" value="Genomic_DNA"/>
</dbReference>